<dbReference type="RefSeq" id="WP_160419672.1">
    <property type="nucleotide sequence ID" value="NZ_WTKP01000012.1"/>
</dbReference>
<keyword evidence="2" id="KW-1185">Reference proteome</keyword>
<dbReference type="AlphaFoldDB" id="A0A7X3H333"/>
<proteinExistence type="predicted"/>
<sequence length="52" mass="6128">MTIQTLSRSMPITAPEASLIKRMGESASRLFERMTESTYRRRKAHLLNHFYI</sequence>
<accession>A0A7X3H333</accession>
<evidence type="ECO:0000313" key="2">
    <source>
        <dbReference type="Proteomes" id="UP000437638"/>
    </source>
</evidence>
<reference evidence="1 2" key="1">
    <citation type="submission" date="2019-12" db="EMBL/GenBank/DDBJ databases">
        <title>Halomonas rutogse sp. nov. isolated from two lakes on Tibetan Plateau.</title>
        <authorList>
            <person name="Gao P."/>
        </authorList>
    </citation>
    <scope>NUCLEOTIDE SEQUENCE [LARGE SCALE GENOMIC DNA]</scope>
    <source>
        <strain evidence="1 2">ZH2S</strain>
    </source>
</reference>
<gene>
    <name evidence="1" type="ORF">GPM19_14210</name>
</gene>
<dbReference type="EMBL" id="WTKP01000012">
    <property type="protein sequence ID" value="MWJ29334.1"/>
    <property type="molecule type" value="Genomic_DNA"/>
</dbReference>
<evidence type="ECO:0000313" key="1">
    <source>
        <dbReference type="EMBL" id="MWJ29334.1"/>
    </source>
</evidence>
<protein>
    <submittedName>
        <fullName evidence="1">Uncharacterized protein</fullName>
    </submittedName>
</protein>
<organism evidence="1 2">
    <name type="scientific">Vreelandella zhuhanensis</name>
    <dbReference type="NCBI Taxonomy" id="2684210"/>
    <lineage>
        <taxon>Bacteria</taxon>
        <taxon>Pseudomonadati</taxon>
        <taxon>Pseudomonadota</taxon>
        <taxon>Gammaproteobacteria</taxon>
        <taxon>Oceanospirillales</taxon>
        <taxon>Halomonadaceae</taxon>
        <taxon>Vreelandella</taxon>
    </lineage>
</organism>
<name>A0A7X3H333_9GAMM</name>
<dbReference type="Proteomes" id="UP000437638">
    <property type="component" value="Unassembled WGS sequence"/>
</dbReference>
<comment type="caution">
    <text evidence="1">The sequence shown here is derived from an EMBL/GenBank/DDBJ whole genome shotgun (WGS) entry which is preliminary data.</text>
</comment>